<evidence type="ECO:0000313" key="3">
    <source>
        <dbReference type="Proteomes" id="UP000011080"/>
    </source>
</evidence>
<feature type="region of interest" description="Disordered" evidence="1">
    <location>
        <begin position="1"/>
        <end position="35"/>
    </location>
</feature>
<proteinExistence type="predicted"/>
<evidence type="ECO:0000313" key="2">
    <source>
        <dbReference type="EMBL" id="ELR62600.1"/>
    </source>
</evidence>
<organism evidence="2 3">
    <name type="scientific">Bos mutus</name>
    <name type="common">wild yak</name>
    <dbReference type="NCBI Taxonomy" id="72004"/>
    <lineage>
        <taxon>Eukaryota</taxon>
        <taxon>Metazoa</taxon>
        <taxon>Chordata</taxon>
        <taxon>Craniata</taxon>
        <taxon>Vertebrata</taxon>
        <taxon>Euteleostomi</taxon>
        <taxon>Mammalia</taxon>
        <taxon>Eutheria</taxon>
        <taxon>Laurasiatheria</taxon>
        <taxon>Artiodactyla</taxon>
        <taxon>Ruminantia</taxon>
        <taxon>Pecora</taxon>
        <taxon>Bovidae</taxon>
        <taxon>Bovinae</taxon>
        <taxon>Bos</taxon>
    </lineage>
</organism>
<dbReference type="AlphaFoldDB" id="L8J135"/>
<dbReference type="EMBL" id="JH880319">
    <property type="protein sequence ID" value="ELR62600.1"/>
    <property type="molecule type" value="Genomic_DNA"/>
</dbReference>
<accession>L8J135</accession>
<sequence length="53" mass="5708">AHQAPLPMEFSRQEYHSGLPFPTPGDLPNPGIKPGSLASPALADRFFTTSATW</sequence>
<name>L8J135_9CETA</name>
<gene>
    <name evidence="2" type="ORF">M91_13191</name>
</gene>
<reference evidence="2 3" key="1">
    <citation type="journal article" date="2012" name="Nat. Genet.">
        <title>The yak genome and adaptation to life at high altitude.</title>
        <authorList>
            <person name="Qiu Q."/>
            <person name="Zhang G."/>
            <person name="Ma T."/>
            <person name="Qian W."/>
            <person name="Wang J."/>
            <person name="Ye Z."/>
            <person name="Cao C."/>
            <person name="Hu Q."/>
            <person name="Kim J."/>
            <person name="Larkin D.M."/>
            <person name="Auvil L."/>
            <person name="Capitanu B."/>
            <person name="Ma J."/>
            <person name="Lewin H.A."/>
            <person name="Qian X."/>
            <person name="Lang Y."/>
            <person name="Zhou R."/>
            <person name="Wang L."/>
            <person name="Wang K."/>
            <person name="Xia J."/>
            <person name="Liao S."/>
            <person name="Pan S."/>
            <person name="Lu X."/>
            <person name="Hou H."/>
            <person name="Wang Y."/>
            <person name="Zang X."/>
            <person name="Yin Y."/>
            <person name="Ma H."/>
            <person name="Zhang J."/>
            <person name="Wang Z."/>
            <person name="Zhang Y."/>
            <person name="Zhang D."/>
            <person name="Yonezawa T."/>
            <person name="Hasegawa M."/>
            <person name="Zhong Y."/>
            <person name="Liu W."/>
            <person name="Zhang Y."/>
            <person name="Huang Z."/>
            <person name="Zhang S."/>
            <person name="Long R."/>
            <person name="Yang H."/>
            <person name="Wang J."/>
            <person name="Lenstra J.A."/>
            <person name="Cooper D.N."/>
            <person name="Wu Y."/>
            <person name="Wang J."/>
            <person name="Shi P."/>
            <person name="Wang J."/>
            <person name="Liu J."/>
        </authorList>
    </citation>
    <scope>NUCLEOTIDE SEQUENCE [LARGE SCALE GENOMIC DNA]</scope>
    <source>
        <strain evidence="3">yakQH1</strain>
    </source>
</reference>
<protein>
    <submittedName>
        <fullName evidence="2">Uncharacterized protein</fullName>
    </submittedName>
</protein>
<feature type="non-terminal residue" evidence="2">
    <location>
        <position position="1"/>
    </location>
</feature>
<evidence type="ECO:0000256" key="1">
    <source>
        <dbReference type="SAM" id="MobiDB-lite"/>
    </source>
</evidence>
<dbReference type="Proteomes" id="UP000011080">
    <property type="component" value="Unassembled WGS sequence"/>
</dbReference>